<feature type="compositionally biased region" description="Low complexity" evidence="5">
    <location>
        <begin position="107"/>
        <end position="127"/>
    </location>
</feature>
<dbReference type="InParanoid" id="A0A165PDX8"/>
<dbReference type="OrthoDB" id="6105938at2759"/>
<evidence type="ECO:0000313" key="8">
    <source>
        <dbReference type="Proteomes" id="UP000077266"/>
    </source>
</evidence>
<dbReference type="STRING" id="1314781.A0A165PDX8"/>
<feature type="compositionally biased region" description="Low complexity" evidence="5">
    <location>
        <begin position="141"/>
        <end position="154"/>
    </location>
</feature>
<proteinExistence type="predicted"/>
<dbReference type="Pfam" id="PF13445">
    <property type="entry name" value="zf-RING_UBOX"/>
    <property type="match status" value="1"/>
</dbReference>
<organism evidence="7 8">
    <name type="scientific">Exidia glandulosa HHB12029</name>
    <dbReference type="NCBI Taxonomy" id="1314781"/>
    <lineage>
        <taxon>Eukaryota</taxon>
        <taxon>Fungi</taxon>
        <taxon>Dikarya</taxon>
        <taxon>Basidiomycota</taxon>
        <taxon>Agaricomycotina</taxon>
        <taxon>Agaricomycetes</taxon>
        <taxon>Auriculariales</taxon>
        <taxon>Exidiaceae</taxon>
        <taxon>Exidia</taxon>
    </lineage>
</organism>
<dbReference type="PROSITE" id="PS00518">
    <property type="entry name" value="ZF_RING_1"/>
    <property type="match status" value="1"/>
</dbReference>
<feature type="compositionally biased region" description="Acidic residues" evidence="5">
    <location>
        <begin position="309"/>
        <end position="335"/>
    </location>
</feature>
<keyword evidence="8" id="KW-1185">Reference proteome</keyword>
<evidence type="ECO:0000256" key="1">
    <source>
        <dbReference type="ARBA" id="ARBA00022723"/>
    </source>
</evidence>
<dbReference type="Proteomes" id="UP000077266">
    <property type="component" value="Unassembled WGS sequence"/>
</dbReference>
<evidence type="ECO:0000256" key="4">
    <source>
        <dbReference type="PROSITE-ProRule" id="PRU00175"/>
    </source>
</evidence>
<reference evidence="7 8" key="1">
    <citation type="journal article" date="2016" name="Mol. Biol. Evol.">
        <title>Comparative Genomics of Early-Diverging Mushroom-Forming Fungi Provides Insights into the Origins of Lignocellulose Decay Capabilities.</title>
        <authorList>
            <person name="Nagy L.G."/>
            <person name="Riley R."/>
            <person name="Tritt A."/>
            <person name="Adam C."/>
            <person name="Daum C."/>
            <person name="Floudas D."/>
            <person name="Sun H."/>
            <person name="Yadav J.S."/>
            <person name="Pangilinan J."/>
            <person name="Larsson K.H."/>
            <person name="Matsuura K."/>
            <person name="Barry K."/>
            <person name="Labutti K."/>
            <person name="Kuo R."/>
            <person name="Ohm R.A."/>
            <person name="Bhattacharya S.S."/>
            <person name="Shirouzu T."/>
            <person name="Yoshinaga Y."/>
            <person name="Martin F.M."/>
            <person name="Grigoriev I.V."/>
            <person name="Hibbett D.S."/>
        </authorList>
    </citation>
    <scope>NUCLEOTIDE SEQUENCE [LARGE SCALE GENOMIC DNA]</scope>
    <source>
        <strain evidence="7 8">HHB12029</strain>
    </source>
</reference>
<dbReference type="EMBL" id="KV425890">
    <property type="protein sequence ID" value="KZW02035.1"/>
    <property type="molecule type" value="Genomic_DNA"/>
</dbReference>
<feature type="region of interest" description="Disordered" evidence="5">
    <location>
        <begin position="84"/>
        <end position="178"/>
    </location>
</feature>
<dbReference type="PANTHER" id="PTHR12109:SF3">
    <property type="entry name" value="RING FINGER PROTEIN 141"/>
    <property type="match status" value="1"/>
</dbReference>
<dbReference type="GO" id="GO:0004842">
    <property type="term" value="F:ubiquitin-protein transferase activity"/>
    <property type="evidence" value="ECO:0007669"/>
    <property type="project" value="TreeGrafter"/>
</dbReference>
<dbReference type="InterPro" id="IPR017907">
    <property type="entry name" value="Znf_RING_CS"/>
</dbReference>
<dbReference type="SMART" id="SM00184">
    <property type="entry name" value="RING"/>
    <property type="match status" value="1"/>
</dbReference>
<dbReference type="InterPro" id="IPR013083">
    <property type="entry name" value="Znf_RING/FYVE/PHD"/>
</dbReference>
<keyword evidence="1" id="KW-0479">Metal-binding</keyword>
<dbReference type="GO" id="GO:0051865">
    <property type="term" value="P:protein autoubiquitination"/>
    <property type="evidence" value="ECO:0007669"/>
    <property type="project" value="TreeGrafter"/>
</dbReference>
<protein>
    <submittedName>
        <fullName evidence="7">RING/U-box</fullName>
    </submittedName>
</protein>
<evidence type="ECO:0000313" key="7">
    <source>
        <dbReference type="EMBL" id="KZW02035.1"/>
    </source>
</evidence>
<feature type="domain" description="RING-type" evidence="6">
    <location>
        <begin position="200"/>
        <end position="245"/>
    </location>
</feature>
<feature type="region of interest" description="Disordered" evidence="5">
    <location>
        <begin position="309"/>
        <end position="337"/>
    </location>
</feature>
<feature type="compositionally biased region" description="Low complexity" evidence="5">
    <location>
        <begin position="84"/>
        <end position="100"/>
    </location>
</feature>
<keyword evidence="2 4" id="KW-0863">Zinc-finger</keyword>
<sequence length="358" mass="38361">MPAPGDESDDSFDFNEDELDQILAVQPLAQPAAPPPAPIATAPVLHAVQATRTDDDDFFDDFDEDTLAALDAFEAAYARQEQDAAAGLAPSHANQAAAVPAQPPAGPSAAPIRPAARASRPGPAASIHVSSSPAIESSLPASSAMSNNTNASTGTKRHRTSPNSPRKRRRTSSKLDLFSEPNTLRVDKSTVEKLAEEAQCPVCFEHMAEPHSVVPCGHSVCADCLNTWLTTKKKASKQLECPVCRSVLDPDTAVVPNFTLKSVLTATLPLLPADKQQTWLQRTEAWKGTWTYNNVPVPVVPLFLPDFESESDDDDLDSDSDDDISDDGEPDDDVENAAVEVAAVWIAEMPQDIFVDLT</sequence>
<accession>A0A165PDX8</accession>
<feature type="compositionally biased region" description="Basic residues" evidence="5">
    <location>
        <begin position="155"/>
        <end position="172"/>
    </location>
</feature>
<dbReference type="InterPro" id="IPR001841">
    <property type="entry name" value="Znf_RING"/>
</dbReference>
<evidence type="ECO:0000256" key="5">
    <source>
        <dbReference type="SAM" id="MobiDB-lite"/>
    </source>
</evidence>
<evidence type="ECO:0000259" key="6">
    <source>
        <dbReference type="PROSITE" id="PS50089"/>
    </source>
</evidence>
<dbReference type="PANTHER" id="PTHR12109">
    <property type="entry name" value="RING FINGER PROTEIN 141-RELATED"/>
    <property type="match status" value="1"/>
</dbReference>
<dbReference type="GO" id="GO:0008270">
    <property type="term" value="F:zinc ion binding"/>
    <property type="evidence" value="ECO:0007669"/>
    <property type="project" value="UniProtKB-KW"/>
</dbReference>
<name>A0A165PDX8_EXIGL</name>
<dbReference type="PROSITE" id="PS50089">
    <property type="entry name" value="ZF_RING_2"/>
    <property type="match status" value="1"/>
</dbReference>
<dbReference type="InterPro" id="IPR027370">
    <property type="entry name" value="Znf-RING_euk"/>
</dbReference>
<keyword evidence="3" id="KW-0862">Zinc</keyword>
<dbReference type="Gene3D" id="3.30.40.10">
    <property type="entry name" value="Zinc/RING finger domain, C3HC4 (zinc finger)"/>
    <property type="match status" value="1"/>
</dbReference>
<evidence type="ECO:0000256" key="3">
    <source>
        <dbReference type="ARBA" id="ARBA00022833"/>
    </source>
</evidence>
<dbReference type="InterPro" id="IPR047126">
    <property type="entry name" value="RNF141-like"/>
</dbReference>
<gene>
    <name evidence="7" type="ORF">EXIGLDRAFT_760261</name>
</gene>
<dbReference type="SUPFAM" id="SSF57850">
    <property type="entry name" value="RING/U-box"/>
    <property type="match status" value="1"/>
</dbReference>
<evidence type="ECO:0000256" key="2">
    <source>
        <dbReference type="ARBA" id="ARBA00022771"/>
    </source>
</evidence>
<dbReference type="AlphaFoldDB" id="A0A165PDX8"/>